<dbReference type="Proteomes" id="UP000797356">
    <property type="component" value="Chromosome 15"/>
</dbReference>
<reference evidence="2" key="1">
    <citation type="journal article" date="2017" name="Gigascience">
        <title>The genome draft of coconut (Cocos nucifera).</title>
        <authorList>
            <person name="Xiao Y."/>
            <person name="Xu P."/>
            <person name="Fan H."/>
            <person name="Baudouin L."/>
            <person name="Xia W."/>
            <person name="Bocs S."/>
            <person name="Xu J."/>
            <person name="Li Q."/>
            <person name="Guo A."/>
            <person name="Zhou L."/>
            <person name="Li J."/>
            <person name="Wu Y."/>
            <person name="Ma Z."/>
            <person name="Armero A."/>
            <person name="Issali A.E."/>
            <person name="Liu N."/>
            <person name="Peng M."/>
            <person name="Yang Y."/>
        </authorList>
    </citation>
    <scope>NUCLEOTIDE SEQUENCE</scope>
    <source>
        <tissue evidence="2">Spear leaf of Hainan Tall coconut</tissue>
    </source>
</reference>
<comment type="caution">
    <text evidence="2">The sequence shown here is derived from an EMBL/GenBank/DDBJ whole genome shotgun (WGS) entry which is preliminary data.</text>
</comment>
<evidence type="ECO:0000313" key="2">
    <source>
        <dbReference type="EMBL" id="KAG1369799.1"/>
    </source>
</evidence>
<dbReference type="AlphaFoldDB" id="A0A8K0IWS0"/>
<name>A0A8K0IWS0_COCNU</name>
<evidence type="ECO:0000256" key="1">
    <source>
        <dbReference type="SAM" id="MobiDB-lite"/>
    </source>
</evidence>
<protein>
    <submittedName>
        <fullName evidence="2">Putative neurofilament heavy polypeptide</fullName>
    </submittedName>
</protein>
<sequence>MRNEEIRGPHETGKHVMMETVKLPPKPVEAAEEPVESKAEVHHTEESKVEIITADDLPNPNPTTERTSVSPAVQPKTEKSVDSEFKMEEVKAAKGDAVDLKLIAEMQNDKGEAFDSKPKAEEIQAAKEGSPDSKLKVEEVEAAKGEAVASKWKAEAHTAIEEAVDSKLEAEVQAAKEETVESKSTKELQTKKAEEMNSKIKAEVQATIEETMDSKL</sequence>
<proteinExistence type="predicted"/>
<evidence type="ECO:0000313" key="3">
    <source>
        <dbReference type="Proteomes" id="UP000797356"/>
    </source>
</evidence>
<feature type="region of interest" description="Disordered" evidence="1">
    <location>
        <begin position="25"/>
        <end position="83"/>
    </location>
</feature>
<reference evidence="2" key="2">
    <citation type="submission" date="2019-07" db="EMBL/GenBank/DDBJ databases">
        <authorList>
            <person name="Yang Y."/>
            <person name="Bocs S."/>
            <person name="Baudouin L."/>
        </authorList>
    </citation>
    <scope>NUCLEOTIDE SEQUENCE</scope>
    <source>
        <tissue evidence="2">Spear leaf of Hainan Tall coconut</tissue>
    </source>
</reference>
<feature type="compositionally biased region" description="Polar residues" evidence="1">
    <location>
        <begin position="62"/>
        <end position="71"/>
    </location>
</feature>
<gene>
    <name evidence="2" type="ORF">COCNU_15G001650</name>
</gene>
<accession>A0A8K0IWS0</accession>
<organism evidence="2 3">
    <name type="scientific">Cocos nucifera</name>
    <name type="common">Coconut palm</name>
    <dbReference type="NCBI Taxonomy" id="13894"/>
    <lineage>
        <taxon>Eukaryota</taxon>
        <taxon>Viridiplantae</taxon>
        <taxon>Streptophyta</taxon>
        <taxon>Embryophyta</taxon>
        <taxon>Tracheophyta</taxon>
        <taxon>Spermatophyta</taxon>
        <taxon>Magnoliopsida</taxon>
        <taxon>Liliopsida</taxon>
        <taxon>Arecaceae</taxon>
        <taxon>Arecoideae</taxon>
        <taxon>Cocoseae</taxon>
        <taxon>Attaleinae</taxon>
        <taxon>Cocos</taxon>
    </lineage>
</organism>
<feature type="region of interest" description="Disordered" evidence="1">
    <location>
        <begin position="175"/>
        <end position="196"/>
    </location>
</feature>
<feature type="compositionally biased region" description="Basic and acidic residues" evidence="1">
    <location>
        <begin position="35"/>
        <end position="49"/>
    </location>
</feature>
<dbReference type="EMBL" id="CM017886">
    <property type="protein sequence ID" value="KAG1369799.1"/>
    <property type="molecule type" value="Genomic_DNA"/>
</dbReference>
<keyword evidence="3" id="KW-1185">Reference proteome</keyword>